<feature type="compositionally biased region" description="Polar residues" evidence="12">
    <location>
        <begin position="128"/>
        <end position="141"/>
    </location>
</feature>
<keyword evidence="4" id="KW-0677">Repeat</keyword>
<feature type="domain" description="C2H2-type" evidence="13">
    <location>
        <begin position="272"/>
        <end position="299"/>
    </location>
</feature>
<dbReference type="GO" id="GO:0000978">
    <property type="term" value="F:RNA polymerase II cis-regulatory region sequence-specific DNA binding"/>
    <property type="evidence" value="ECO:0007669"/>
    <property type="project" value="TreeGrafter"/>
</dbReference>
<keyword evidence="8" id="KW-0238">DNA-binding</keyword>
<dbReference type="FunFam" id="3.30.160.60:FF:000202">
    <property type="entry name" value="Zinc finger protein 574"/>
    <property type="match status" value="1"/>
</dbReference>
<keyword evidence="6" id="KW-0862">Zinc</keyword>
<keyword evidence="15" id="KW-1185">Reference proteome</keyword>
<feature type="domain" description="C2H2-type" evidence="13">
    <location>
        <begin position="323"/>
        <end position="350"/>
    </location>
</feature>
<dbReference type="PROSITE" id="PS50157">
    <property type="entry name" value="ZINC_FINGER_C2H2_2"/>
    <property type="match status" value="6"/>
</dbReference>
<evidence type="ECO:0000256" key="4">
    <source>
        <dbReference type="ARBA" id="ARBA00022737"/>
    </source>
</evidence>
<dbReference type="SMART" id="SM00355">
    <property type="entry name" value="ZnF_C2H2"/>
    <property type="match status" value="6"/>
</dbReference>
<dbReference type="SUPFAM" id="SSF57667">
    <property type="entry name" value="beta-beta-alpha zinc fingers"/>
    <property type="match status" value="4"/>
</dbReference>
<keyword evidence="9" id="KW-0804">Transcription</keyword>
<feature type="region of interest" description="Disordered" evidence="12">
    <location>
        <begin position="94"/>
        <end position="141"/>
    </location>
</feature>
<evidence type="ECO:0000256" key="1">
    <source>
        <dbReference type="ARBA" id="ARBA00004123"/>
    </source>
</evidence>
<dbReference type="Pfam" id="PF00096">
    <property type="entry name" value="zf-C2H2"/>
    <property type="match status" value="5"/>
</dbReference>
<dbReference type="PANTHER" id="PTHR23226">
    <property type="entry name" value="ZINC FINGER AND SCAN DOMAIN-CONTAINING"/>
    <property type="match status" value="1"/>
</dbReference>
<evidence type="ECO:0000256" key="2">
    <source>
        <dbReference type="ARBA" id="ARBA00006991"/>
    </source>
</evidence>
<evidence type="ECO:0000256" key="5">
    <source>
        <dbReference type="ARBA" id="ARBA00022771"/>
    </source>
</evidence>
<reference evidence="14" key="2">
    <citation type="submission" date="2025-09" db="UniProtKB">
        <authorList>
            <consortium name="Ensembl"/>
        </authorList>
    </citation>
    <scope>IDENTIFICATION</scope>
</reference>
<dbReference type="FunFam" id="3.30.160.60:FF:002343">
    <property type="entry name" value="Zinc finger protein 33A"/>
    <property type="match status" value="1"/>
</dbReference>
<dbReference type="AlphaFoldDB" id="A0A8C6TX22"/>
<protein>
    <recommendedName>
        <fullName evidence="13">C2H2-type domain-containing protein</fullName>
    </recommendedName>
</protein>
<evidence type="ECO:0000256" key="6">
    <source>
        <dbReference type="ARBA" id="ARBA00022833"/>
    </source>
</evidence>
<dbReference type="Gene3D" id="3.30.160.60">
    <property type="entry name" value="Classic Zinc Finger"/>
    <property type="match status" value="6"/>
</dbReference>
<dbReference type="PROSITE" id="PS00028">
    <property type="entry name" value="ZINC_FINGER_C2H2_1"/>
    <property type="match status" value="4"/>
</dbReference>
<reference evidence="14" key="1">
    <citation type="submission" date="2025-08" db="UniProtKB">
        <authorList>
            <consortium name="Ensembl"/>
        </authorList>
    </citation>
    <scope>IDENTIFICATION</scope>
</reference>
<dbReference type="Proteomes" id="UP000694523">
    <property type="component" value="Unplaced"/>
</dbReference>
<evidence type="ECO:0000256" key="8">
    <source>
        <dbReference type="ARBA" id="ARBA00023125"/>
    </source>
</evidence>
<comment type="similarity">
    <text evidence="2">Belongs to the krueppel C2H2-type zinc-finger protein family.</text>
</comment>
<evidence type="ECO:0000256" key="10">
    <source>
        <dbReference type="ARBA" id="ARBA00023242"/>
    </source>
</evidence>
<evidence type="ECO:0000313" key="14">
    <source>
        <dbReference type="Ensembl" id="ENSNMLP00000026969.1"/>
    </source>
</evidence>
<dbReference type="InterPro" id="IPR013087">
    <property type="entry name" value="Znf_C2H2_type"/>
</dbReference>
<dbReference type="Ensembl" id="ENSNMLT00000030142.1">
    <property type="protein sequence ID" value="ENSNMLP00000026969.1"/>
    <property type="gene ID" value="ENSNMLG00000017203.1"/>
</dbReference>
<evidence type="ECO:0000256" key="7">
    <source>
        <dbReference type="ARBA" id="ARBA00023015"/>
    </source>
</evidence>
<evidence type="ECO:0000256" key="9">
    <source>
        <dbReference type="ARBA" id="ARBA00023163"/>
    </source>
</evidence>
<evidence type="ECO:0000259" key="13">
    <source>
        <dbReference type="PROSITE" id="PS50157"/>
    </source>
</evidence>
<dbReference type="FunFam" id="3.30.160.60:FF:000145">
    <property type="entry name" value="Zinc finger protein 574"/>
    <property type="match status" value="1"/>
</dbReference>
<dbReference type="FunFam" id="3.30.160.60:FF:001506">
    <property type="entry name" value="Zinc finger protein"/>
    <property type="match status" value="1"/>
</dbReference>
<dbReference type="GO" id="GO:0008270">
    <property type="term" value="F:zinc ion binding"/>
    <property type="evidence" value="ECO:0007669"/>
    <property type="project" value="UniProtKB-KW"/>
</dbReference>
<evidence type="ECO:0000256" key="11">
    <source>
        <dbReference type="PROSITE-ProRule" id="PRU00042"/>
    </source>
</evidence>
<keyword evidence="3" id="KW-0479">Metal-binding</keyword>
<accession>A0A8C6TX22</accession>
<evidence type="ECO:0000313" key="15">
    <source>
        <dbReference type="Proteomes" id="UP000694523"/>
    </source>
</evidence>
<keyword evidence="7" id="KW-0805">Transcription regulation</keyword>
<dbReference type="GO" id="GO:0005634">
    <property type="term" value="C:nucleus"/>
    <property type="evidence" value="ECO:0007669"/>
    <property type="project" value="UniProtKB-SubCell"/>
</dbReference>
<dbReference type="InterPro" id="IPR036236">
    <property type="entry name" value="Znf_C2H2_sf"/>
</dbReference>
<dbReference type="GO" id="GO:0000981">
    <property type="term" value="F:DNA-binding transcription factor activity, RNA polymerase II-specific"/>
    <property type="evidence" value="ECO:0007669"/>
    <property type="project" value="TreeGrafter"/>
</dbReference>
<keyword evidence="5 11" id="KW-0863">Zinc-finger</keyword>
<dbReference type="FunFam" id="3.30.160.60:FF:001370">
    <property type="entry name" value="Zinc finger protein"/>
    <property type="match status" value="1"/>
</dbReference>
<feature type="domain" description="C2H2-type" evidence="13">
    <location>
        <begin position="216"/>
        <end position="243"/>
    </location>
</feature>
<feature type="domain" description="C2H2-type" evidence="13">
    <location>
        <begin position="244"/>
        <end position="271"/>
    </location>
</feature>
<proteinExistence type="inferred from homology"/>
<feature type="domain" description="C2H2-type" evidence="13">
    <location>
        <begin position="188"/>
        <end position="215"/>
    </location>
</feature>
<comment type="subcellular location">
    <subcellularLocation>
        <location evidence="1">Nucleus</location>
    </subcellularLocation>
</comment>
<sequence>HDTFENDTYENGEHANSTPVSAVSRISTAEILETAEVSSYFSIPLLTLSFCDLFNWVIKCLWCLSVPAGVQNPHEAFFTLIPIKEEPKELQFKQESIQANPVIKEESRDGAEAENSSDTDDSADWTPSAGSPTPQTHTEQLQGSVLESIVSGDGGADKRHKCSHCWKKFLTKFNLKRHLRTHTGVKPFKFSVCAMSFLHNSYLKTHMRTHTGEKPFRYSVCGMRFSQNSYLKKHKRIHAEEKQFKCSVCAMNFSHNSVLKTHMRVHTGEKPFKCSVCAKSFSQNSHLKNHVRTHGRENIQVYSVWKELFTTFLLEKTQKEKPFQCSVCAMSYSHNSSMKRHMRTHRGEEPM</sequence>
<feature type="domain" description="C2H2-type" evidence="13">
    <location>
        <begin position="160"/>
        <end position="187"/>
    </location>
</feature>
<keyword evidence="10" id="KW-0539">Nucleus</keyword>
<dbReference type="FunFam" id="3.30.160.60:FF:000557">
    <property type="entry name" value="zinc finger and SCAN domain-containing protein 29"/>
    <property type="match status" value="1"/>
</dbReference>
<dbReference type="PANTHER" id="PTHR23226:SF416">
    <property type="entry name" value="FI01424P"/>
    <property type="match status" value="1"/>
</dbReference>
<organism evidence="14 15">
    <name type="scientific">Neogobius melanostomus</name>
    <name type="common">round goby</name>
    <dbReference type="NCBI Taxonomy" id="47308"/>
    <lineage>
        <taxon>Eukaryota</taxon>
        <taxon>Metazoa</taxon>
        <taxon>Chordata</taxon>
        <taxon>Craniata</taxon>
        <taxon>Vertebrata</taxon>
        <taxon>Euteleostomi</taxon>
        <taxon>Actinopterygii</taxon>
        <taxon>Neopterygii</taxon>
        <taxon>Teleostei</taxon>
        <taxon>Neoteleostei</taxon>
        <taxon>Acanthomorphata</taxon>
        <taxon>Gobiaria</taxon>
        <taxon>Gobiiformes</taxon>
        <taxon>Gobioidei</taxon>
        <taxon>Gobiidae</taxon>
        <taxon>Benthophilinae</taxon>
        <taxon>Neogobiini</taxon>
        <taxon>Neogobius</taxon>
    </lineage>
</organism>
<dbReference type="GO" id="GO:0032502">
    <property type="term" value="P:developmental process"/>
    <property type="evidence" value="ECO:0007669"/>
    <property type="project" value="UniProtKB-ARBA"/>
</dbReference>
<evidence type="ECO:0000256" key="3">
    <source>
        <dbReference type="ARBA" id="ARBA00022723"/>
    </source>
</evidence>
<name>A0A8C6TX22_9GOBI</name>
<evidence type="ECO:0000256" key="12">
    <source>
        <dbReference type="SAM" id="MobiDB-lite"/>
    </source>
</evidence>